<dbReference type="Pfam" id="PF16537">
    <property type="entry name" value="T2SSB"/>
    <property type="match status" value="1"/>
</dbReference>
<dbReference type="AlphaFoldDB" id="A0A4R5LP17"/>
<dbReference type="OrthoDB" id="5432325at2"/>
<reference evidence="3 4" key="1">
    <citation type="submission" date="2019-03" db="EMBL/GenBank/DDBJ databases">
        <title>Seongchinamella monodicae gen. nov., sp. nov., a novel member of the Gammaproteobacteria isolated from a tidal mudflat of beach.</title>
        <authorList>
            <person name="Yang H.G."/>
            <person name="Kang J.W."/>
            <person name="Lee S.D."/>
        </authorList>
    </citation>
    <scope>NUCLEOTIDE SEQUENCE [LARGE SCALE GENOMIC DNA]</scope>
    <source>
        <strain evidence="3 4">GH4-78</strain>
    </source>
</reference>
<evidence type="ECO:0000256" key="1">
    <source>
        <dbReference type="SAM" id="MobiDB-lite"/>
    </source>
</evidence>
<sequence>MCPPAMPAPRCRQGGAKDNGDLQVSLILDALNRSRTEQDEVPTLVTRHEYADGGRPGRSPGLVVALLLALSVIAWLLWDRVGLSDPAAVAPVDEPVVAAGVEATQPAVTRALPVPEAAMAKPVPAPVAPEASPGEKLPAEAPAEIRPAARGNSSEDVSSLYRQPPDASVQAEPAAPSPAAAAESGTIVEETGVDIGTLVHRAEDELENARLAEHPAPFITELSQQTKDAIPSIFYQRHDFSGRPGQSVVVLNGKELKVGGSPASGVKVEEILPDSVVLDYRGTEFRLRALNSWVNL</sequence>
<evidence type="ECO:0000313" key="3">
    <source>
        <dbReference type="EMBL" id="TDG12119.1"/>
    </source>
</evidence>
<feature type="domain" description="Type II secretion system protein GspB C-terminal" evidence="2">
    <location>
        <begin position="230"/>
        <end position="289"/>
    </location>
</feature>
<accession>A0A4R5LP17</accession>
<feature type="region of interest" description="Disordered" evidence="1">
    <location>
        <begin position="145"/>
        <end position="187"/>
    </location>
</feature>
<gene>
    <name evidence="3" type="ORF">E2F43_17360</name>
</gene>
<keyword evidence="4" id="KW-1185">Reference proteome</keyword>
<feature type="compositionally biased region" description="Polar residues" evidence="1">
    <location>
        <begin position="151"/>
        <end position="161"/>
    </location>
</feature>
<evidence type="ECO:0000313" key="4">
    <source>
        <dbReference type="Proteomes" id="UP000295554"/>
    </source>
</evidence>
<dbReference type="GO" id="GO:0015627">
    <property type="term" value="C:type II protein secretion system complex"/>
    <property type="evidence" value="ECO:0007669"/>
    <property type="project" value="InterPro"/>
</dbReference>
<organism evidence="3 4">
    <name type="scientific">Seongchinamella unica</name>
    <dbReference type="NCBI Taxonomy" id="2547392"/>
    <lineage>
        <taxon>Bacteria</taxon>
        <taxon>Pseudomonadati</taxon>
        <taxon>Pseudomonadota</taxon>
        <taxon>Gammaproteobacteria</taxon>
        <taxon>Cellvibrionales</taxon>
        <taxon>Halieaceae</taxon>
        <taxon>Seongchinamella</taxon>
    </lineage>
</organism>
<comment type="caution">
    <text evidence="3">The sequence shown here is derived from an EMBL/GenBank/DDBJ whole genome shotgun (WGS) entry which is preliminary data.</text>
</comment>
<protein>
    <recommendedName>
        <fullName evidence="2">Type II secretion system protein GspB C-terminal domain-containing protein</fullName>
    </recommendedName>
</protein>
<feature type="compositionally biased region" description="Low complexity" evidence="1">
    <location>
        <begin position="171"/>
        <end position="184"/>
    </location>
</feature>
<dbReference type="InterPro" id="IPR032389">
    <property type="entry name" value="GspB_C"/>
</dbReference>
<evidence type="ECO:0000259" key="2">
    <source>
        <dbReference type="Pfam" id="PF16537"/>
    </source>
</evidence>
<dbReference type="Proteomes" id="UP000295554">
    <property type="component" value="Unassembled WGS sequence"/>
</dbReference>
<proteinExistence type="predicted"/>
<name>A0A4R5LP17_9GAMM</name>
<dbReference type="EMBL" id="SMSE01000004">
    <property type="protein sequence ID" value="TDG12119.1"/>
    <property type="molecule type" value="Genomic_DNA"/>
</dbReference>